<dbReference type="Proteomes" id="UP001500879">
    <property type="component" value="Unassembled WGS sequence"/>
</dbReference>
<comment type="caution">
    <text evidence="1">The sequence shown here is derived from an EMBL/GenBank/DDBJ whole genome shotgun (WGS) entry which is preliminary data.</text>
</comment>
<accession>A0ABP3J107</accession>
<keyword evidence="2" id="KW-1185">Reference proteome</keyword>
<dbReference type="EMBL" id="BAAABX010000086">
    <property type="protein sequence ID" value="GAA0436667.1"/>
    <property type="molecule type" value="Genomic_DNA"/>
</dbReference>
<evidence type="ECO:0000313" key="2">
    <source>
        <dbReference type="Proteomes" id="UP001500879"/>
    </source>
</evidence>
<organism evidence="1 2">
    <name type="scientific">Streptomyces luteireticuli</name>
    <dbReference type="NCBI Taxonomy" id="173858"/>
    <lineage>
        <taxon>Bacteria</taxon>
        <taxon>Bacillati</taxon>
        <taxon>Actinomycetota</taxon>
        <taxon>Actinomycetes</taxon>
        <taxon>Kitasatosporales</taxon>
        <taxon>Streptomycetaceae</taxon>
        <taxon>Streptomyces</taxon>
    </lineage>
</organism>
<proteinExistence type="predicted"/>
<protein>
    <submittedName>
        <fullName evidence="1">Uncharacterized protein</fullName>
    </submittedName>
</protein>
<name>A0ABP3J107_9ACTN</name>
<gene>
    <name evidence="1" type="ORF">GCM10010357_67660</name>
</gene>
<evidence type="ECO:0000313" key="1">
    <source>
        <dbReference type="EMBL" id="GAA0436667.1"/>
    </source>
</evidence>
<reference evidence="2" key="1">
    <citation type="journal article" date="2019" name="Int. J. Syst. Evol. Microbiol.">
        <title>The Global Catalogue of Microorganisms (GCM) 10K type strain sequencing project: providing services to taxonomists for standard genome sequencing and annotation.</title>
        <authorList>
            <consortium name="The Broad Institute Genomics Platform"/>
            <consortium name="The Broad Institute Genome Sequencing Center for Infectious Disease"/>
            <person name="Wu L."/>
            <person name="Ma J."/>
        </authorList>
    </citation>
    <scope>NUCLEOTIDE SEQUENCE [LARGE SCALE GENOMIC DNA]</scope>
    <source>
        <strain evidence="2">JCM 4788</strain>
    </source>
</reference>
<sequence length="76" mass="8424">MGRPVYADMHPQRQAECMRELKCQVGAGPASRTEDGYLFIDWRKPQDPPTWPEGALTTMPLSACVMSRNPSRSAGS</sequence>